<feature type="region of interest" description="Disordered" evidence="1">
    <location>
        <begin position="42"/>
        <end position="98"/>
    </location>
</feature>
<gene>
    <name evidence="2" type="ORF">NLJ89_g9865</name>
</gene>
<feature type="region of interest" description="Disordered" evidence="1">
    <location>
        <begin position="1"/>
        <end position="20"/>
    </location>
</feature>
<feature type="compositionally biased region" description="Polar residues" evidence="1">
    <location>
        <begin position="73"/>
        <end position="95"/>
    </location>
</feature>
<dbReference type="EMBL" id="JANKHO010001631">
    <property type="protein sequence ID" value="KAJ3500292.1"/>
    <property type="molecule type" value="Genomic_DNA"/>
</dbReference>
<keyword evidence="3" id="KW-1185">Reference proteome</keyword>
<protein>
    <submittedName>
        <fullName evidence="2">Uncharacterized protein</fullName>
    </submittedName>
</protein>
<feature type="compositionally biased region" description="Basic and acidic residues" evidence="1">
    <location>
        <begin position="42"/>
        <end position="51"/>
    </location>
</feature>
<accession>A0A9W8MQT7</accession>
<sequence length="116" mass="12318">MGSACEGGVNTESSKELNGRVLHTTREIEFATEDANSRLKLAESSEYERHPPGVHHHPKPLLQRTGVRPVNGLGQTPTSTPGKTSAISDDQTANGAPSRGWMQLAAFVPASKTLSA</sequence>
<comment type="caution">
    <text evidence="2">The sequence shown here is derived from an EMBL/GenBank/DDBJ whole genome shotgun (WGS) entry which is preliminary data.</text>
</comment>
<organism evidence="2 3">
    <name type="scientific">Agrocybe chaxingu</name>
    <dbReference type="NCBI Taxonomy" id="84603"/>
    <lineage>
        <taxon>Eukaryota</taxon>
        <taxon>Fungi</taxon>
        <taxon>Dikarya</taxon>
        <taxon>Basidiomycota</taxon>
        <taxon>Agaricomycotina</taxon>
        <taxon>Agaricomycetes</taxon>
        <taxon>Agaricomycetidae</taxon>
        <taxon>Agaricales</taxon>
        <taxon>Agaricineae</taxon>
        <taxon>Strophariaceae</taxon>
        <taxon>Agrocybe</taxon>
    </lineage>
</organism>
<reference evidence="2" key="1">
    <citation type="submission" date="2022-07" db="EMBL/GenBank/DDBJ databases">
        <title>Genome Sequence of Agrocybe chaxingu.</title>
        <authorList>
            <person name="Buettner E."/>
        </authorList>
    </citation>
    <scope>NUCLEOTIDE SEQUENCE</scope>
    <source>
        <strain evidence="2">MP-N11</strain>
    </source>
</reference>
<proteinExistence type="predicted"/>
<evidence type="ECO:0000256" key="1">
    <source>
        <dbReference type="SAM" id="MobiDB-lite"/>
    </source>
</evidence>
<evidence type="ECO:0000313" key="3">
    <source>
        <dbReference type="Proteomes" id="UP001148786"/>
    </source>
</evidence>
<dbReference type="Proteomes" id="UP001148786">
    <property type="component" value="Unassembled WGS sequence"/>
</dbReference>
<dbReference type="AlphaFoldDB" id="A0A9W8MQT7"/>
<name>A0A9W8MQT7_9AGAR</name>
<evidence type="ECO:0000313" key="2">
    <source>
        <dbReference type="EMBL" id="KAJ3500292.1"/>
    </source>
</evidence>